<accession>A0ABP7INH9</accession>
<proteinExistence type="predicted"/>
<sequence length="93" mass="9999">MNAQLEGVVVTVEAAQSRLQPRPDGLARSLPCGGCVMEWRGHDRAAWHNPALDRAALYPPVDNSGDTAVVAWTHVSHGTYVSTVPGEHWANAD</sequence>
<organism evidence="1 2">
    <name type="scientific">Sphaerisporangium flaviroseum</name>
    <dbReference type="NCBI Taxonomy" id="509199"/>
    <lineage>
        <taxon>Bacteria</taxon>
        <taxon>Bacillati</taxon>
        <taxon>Actinomycetota</taxon>
        <taxon>Actinomycetes</taxon>
        <taxon>Streptosporangiales</taxon>
        <taxon>Streptosporangiaceae</taxon>
        <taxon>Sphaerisporangium</taxon>
    </lineage>
</organism>
<dbReference type="Proteomes" id="UP001500888">
    <property type="component" value="Unassembled WGS sequence"/>
</dbReference>
<gene>
    <name evidence="1" type="ORF">GCM10022226_48760</name>
</gene>
<protein>
    <submittedName>
        <fullName evidence="1">Uncharacterized protein</fullName>
    </submittedName>
</protein>
<dbReference type="EMBL" id="BAAAZR010000018">
    <property type="protein sequence ID" value="GAA3822558.1"/>
    <property type="molecule type" value="Genomic_DNA"/>
</dbReference>
<comment type="caution">
    <text evidence="1">The sequence shown here is derived from an EMBL/GenBank/DDBJ whole genome shotgun (WGS) entry which is preliminary data.</text>
</comment>
<keyword evidence="2" id="KW-1185">Reference proteome</keyword>
<reference evidence="2" key="1">
    <citation type="journal article" date="2019" name="Int. J. Syst. Evol. Microbiol.">
        <title>The Global Catalogue of Microorganisms (GCM) 10K type strain sequencing project: providing services to taxonomists for standard genome sequencing and annotation.</title>
        <authorList>
            <consortium name="The Broad Institute Genomics Platform"/>
            <consortium name="The Broad Institute Genome Sequencing Center for Infectious Disease"/>
            <person name="Wu L."/>
            <person name="Ma J."/>
        </authorList>
    </citation>
    <scope>NUCLEOTIDE SEQUENCE [LARGE SCALE GENOMIC DNA]</scope>
    <source>
        <strain evidence="2">JCM 16908</strain>
    </source>
</reference>
<evidence type="ECO:0000313" key="2">
    <source>
        <dbReference type="Proteomes" id="UP001500888"/>
    </source>
</evidence>
<evidence type="ECO:0000313" key="1">
    <source>
        <dbReference type="EMBL" id="GAA3822558.1"/>
    </source>
</evidence>
<name>A0ABP7INH9_9ACTN</name>